<reference evidence="1 2" key="1">
    <citation type="journal article" date="2018" name="Nat. Ecol. Evol.">
        <title>Pezizomycetes genomes reveal the molecular basis of ectomycorrhizal truffle lifestyle.</title>
        <authorList>
            <person name="Murat C."/>
            <person name="Payen T."/>
            <person name="Noel B."/>
            <person name="Kuo A."/>
            <person name="Morin E."/>
            <person name="Chen J."/>
            <person name="Kohler A."/>
            <person name="Krizsan K."/>
            <person name="Balestrini R."/>
            <person name="Da Silva C."/>
            <person name="Montanini B."/>
            <person name="Hainaut M."/>
            <person name="Levati E."/>
            <person name="Barry K.W."/>
            <person name="Belfiori B."/>
            <person name="Cichocki N."/>
            <person name="Clum A."/>
            <person name="Dockter R.B."/>
            <person name="Fauchery L."/>
            <person name="Guy J."/>
            <person name="Iotti M."/>
            <person name="Le Tacon F."/>
            <person name="Lindquist E.A."/>
            <person name="Lipzen A."/>
            <person name="Malagnac F."/>
            <person name="Mello A."/>
            <person name="Molinier V."/>
            <person name="Miyauchi S."/>
            <person name="Poulain J."/>
            <person name="Riccioni C."/>
            <person name="Rubini A."/>
            <person name="Sitrit Y."/>
            <person name="Splivallo R."/>
            <person name="Traeger S."/>
            <person name="Wang M."/>
            <person name="Zifcakova L."/>
            <person name="Wipf D."/>
            <person name="Zambonelli A."/>
            <person name="Paolocci F."/>
            <person name="Nowrousian M."/>
            <person name="Ottonello S."/>
            <person name="Baldrian P."/>
            <person name="Spatafora J.W."/>
            <person name="Henrissat B."/>
            <person name="Nagy L.G."/>
            <person name="Aury J.M."/>
            <person name="Wincker P."/>
            <person name="Grigoriev I.V."/>
            <person name="Bonfante P."/>
            <person name="Martin F.M."/>
        </authorList>
    </citation>
    <scope>NUCLEOTIDE SEQUENCE [LARGE SCALE GENOMIC DNA]</scope>
    <source>
        <strain evidence="1 2">RN42</strain>
    </source>
</reference>
<protein>
    <submittedName>
        <fullName evidence="1">Uncharacterized protein</fullName>
    </submittedName>
</protein>
<proteinExistence type="predicted"/>
<keyword evidence="2" id="KW-1185">Reference proteome</keyword>
<dbReference type="Proteomes" id="UP000275078">
    <property type="component" value="Unassembled WGS sequence"/>
</dbReference>
<feature type="non-terminal residue" evidence="1">
    <location>
        <position position="202"/>
    </location>
</feature>
<dbReference type="AlphaFoldDB" id="A0A3N4HSE9"/>
<evidence type="ECO:0000313" key="2">
    <source>
        <dbReference type="Proteomes" id="UP000275078"/>
    </source>
</evidence>
<name>A0A3N4HSE9_ASCIM</name>
<sequence>MPGDDNLVDWWRPNAPEVVTHHDPTKQWQSSFQIDDDPRYRALLVQFGRRNSVRPCNTAYEVMKAVDESPELKRKYLKFLRDEAADRRYPYCTGQLRLARTQVPFCGLTYNPSDRSPLILCPRCALMPLYRYFGDPYGRTLEQRHYSCPSCTALFCMDCGERGLFGSREWHFKQSRIRTVGQSEYYRLYPIRHSLEWMSWHR</sequence>
<evidence type="ECO:0000313" key="1">
    <source>
        <dbReference type="EMBL" id="RPA76773.1"/>
    </source>
</evidence>
<organism evidence="1 2">
    <name type="scientific">Ascobolus immersus RN42</name>
    <dbReference type="NCBI Taxonomy" id="1160509"/>
    <lineage>
        <taxon>Eukaryota</taxon>
        <taxon>Fungi</taxon>
        <taxon>Dikarya</taxon>
        <taxon>Ascomycota</taxon>
        <taxon>Pezizomycotina</taxon>
        <taxon>Pezizomycetes</taxon>
        <taxon>Pezizales</taxon>
        <taxon>Ascobolaceae</taxon>
        <taxon>Ascobolus</taxon>
    </lineage>
</organism>
<dbReference type="EMBL" id="ML119738">
    <property type="protein sequence ID" value="RPA76773.1"/>
    <property type="molecule type" value="Genomic_DNA"/>
</dbReference>
<accession>A0A3N4HSE9</accession>
<gene>
    <name evidence="1" type="ORF">BJ508DRAFT_417472</name>
</gene>